<comment type="caution">
    <text evidence="6">The sequence shown here is derived from an EMBL/GenBank/DDBJ whole genome shotgun (WGS) entry which is preliminary data.</text>
</comment>
<dbReference type="SMART" id="SM00558">
    <property type="entry name" value="JmjC"/>
    <property type="match status" value="1"/>
</dbReference>
<dbReference type="SUPFAM" id="SSF51197">
    <property type="entry name" value="Clavaminate synthase-like"/>
    <property type="match status" value="1"/>
</dbReference>
<evidence type="ECO:0000313" key="6">
    <source>
        <dbReference type="EMBL" id="KAJ1642817.1"/>
    </source>
</evidence>
<dbReference type="InterPro" id="IPR003347">
    <property type="entry name" value="JmjC_dom"/>
</dbReference>
<evidence type="ECO:0000313" key="7">
    <source>
        <dbReference type="Proteomes" id="UP001145021"/>
    </source>
</evidence>
<evidence type="ECO:0000256" key="3">
    <source>
        <dbReference type="ARBA" id="ARBA00023242"/>
    </source>
</evidence>
<proteinExistence type="predicted"/>
<keyword evidence="3" id="KW-0539">Nucleus</keyword>
<feature type="region of interest" description="Disordered" evidence="4">
    <location>
        <begin position="51"/>
        <end position="81"/>
    </location>
</feature>
<dbReference type="Proteomes" id="UP001145021">
    <property type="component" value="Unassembled WGS sequence"/>
</dbReference>
<dbReference type="PROSITE" id="PS51184">
    <property type="entry name" value="JMJC"/>
    <property type="match status" value="1"/>
</dbReference>
<keyword evidence="7" id="KW-1185">Reference proteome</keyword>
<comment type="subcellular location">
    <subcellularLocation>
        <location evidence="1">Nucleus</location>
    </subcellularLocation>
</comment>
<accession>A0A9W8CI84</accession>
<name>A0A9W8CI84_9FUNG</name>
<evidence type="ECO:0000256" key="1">
    <source>
        <dbReference type="ARBA" id="ARBA00004123"/>
    </source>
</evidence>
<dbReference type="InterPro" id="IPR045109">
    <property type="entry name" value="LSDs-like"/>
</dbReference>
<organism evidence="6 7">
    <name type="scientific">Coemansia asiatica</name>
    <dbReference type="NCBI Taxonomy" id="1052880"/>
    <lineage>
        <taxon>Eukaryota</taxon>
        <taxon>Fungi</taxon>
        <taxon>Fungi incertae sedis</taxon>
        <taxon>Zoopagomycota</taxon>
        <taxon>Kickxellomycotina</taxon>
        <taxon>Kickxellomycetes</taxon>
        <taxon>Kickxellales</taxon>
        <taxon>Kickxellaceae</taxon>
        <taxon>Coemansia</taxon>
    </lineage>
</organism>
<evidence type="ECO:0000256" key="2">
    <source>
        <dbReference type="ARBA" id="ARBA00022723"/>
    </source>
</evidence>
<dbReference type="GO" id="GO:0000118">
    <property type="term" value="C:histone deacetylase complex"/>
    <property type="evidence" value="ECO:0007669"/>
    <property type="project" value="TreeGrafter"/>
</dbReference>
<protein>
    <recommendedName>
        <fullName evidence="5">JmjC domain-containing protein</fullName>
    </recommendedName>
</protein>
<dbReference type="GO" id="GO:0006357">
    <property type="term" value="P:regulation of transcription by RNA polymerase II"/>
    <property type="evidence" value="ECO:0007669"/>
    <property type="project" value="TreeGrafter"/>
</dbReference>
<dbReference type="PANTHER" id="PTHR12549">
    <property type="entry name" value="JMJC DOMAIN-CONTAINING HISTONE DEMETHYLATION PROTEIN"/>
    <property type="match status" value="1"/>
</dbReference>
<dbReference type="GO" id="GO:0003712">
    <property type="term" value="F:transcription coregulator activity"/>
    <property type="evidence" value="ECO:0007669"/>
    <property type="project" value="TreeGrafter"/>
</dbReference>
<evidence type="ECO:0000256" key="4">
    <source>
        <dbReference type="SAM" id="MobiDB-lite"/>
    </source>
</evidence>
<keyword evidence="2" id="KW-0479">Metal-binding</keyword>
<evidence type="ECO:0000259" key="5">
    <source>
        <dbReference type="PROSITE" id="PS51184"/>
    </source>
</evidence>
<reference evidence="6" key="1">
    <citation type="submission" date="2022-07" db="EMBL/GenBank/DDBJ databases">
        <title>Phylogenomic reconstructions and comparative analyses of Kickxellomycotina fungi.</title>
        <authorList>
            <person name="Reynolds N.K."/>
            <person name="Stajich J.E."/>
            <person name="Barry K."/>
            <person name="Grigoriev I.V."/>
            <person name="Crous P."/>
            <person name="Smith M.E."/>
        </authorList>
    </citation>
    <scope>NUCLEOTIDE SEQUENCE</scope>
    <source>
        <strain evidence="6">NBRC 105413</strain>
    </source>
</reference>
<feature type="domain" description="JmjC" evidence="5">
    <location>
        <begin position="849"/>
        <end position="1022"/>
    </location>
</feature>
<dbReference type="GO" id="GO:0046872">
    <property type="term" value="F:metal ion binding"/>
    <property type="evidence" value="ECO:0007669"/>
    <property type="project" value="UniProtKB-KW"/>
</dbReference>
<dbReference type="GO" id="GO:0031490">
    <property type="term" value="F:chromatin DNA binding"/>
    <property type="evidence" value="ECO:0007669"/>
    <property type="project" value="TreeGrafter"/>
</dbReference>
<gene>
    <name evidence="6" type="ORF">LPJ64_005363</name>
</gene>
<dbReference type="GO" id="GO:0000785">
    <property type="term" value="C:chromatin"/>
    <property type="evidence" value="ECO:0007669"/>
    <property type="project" value="TreeGrafter"/>
</dbReference>
<dbReference type="Gene3D" id="2.60.120.650">
    <property type="entry name" value="Cupin"/>
    <property type="match status" value="1"/>
</dbReference>
<dbReference type="AlphaFoldDB" id="A0A9W8CI84"/>
<dbReference type="PANTHER" id="PTHR12549:SF38">
    <property type="entry name" value="JMJC DOMAIN-CONTAINING HISTONE DEMETHYLASE 2, ISOFORM A"/>
    <property type="match status" value="1"/>
</dbReference>
<sequence>MNGLCISATDEILAPPTITVPIDEPTTEYPVVRQKSSSQFSHVEISTPEQLLGDGWRGRMSGSSATHSEGPTDDAVSETNGSNISLLPKHVAMAWALRLRRLGNAVKNESVGQVVANAGLADVAELGMVLETMGLVLASNGVVSGVLSLDGHAGSRAVELVDAKDADLVSLVLQFDRKLRRPGQVRDIGWKRAMDEVFKQAKEQAKKADLLVPLDPAVPVMLALALADSSGRDGCMDQVLTVQAVEEAGGLWRNLLVPEVQRRRSIRTRDKEPVSYAEPLQFEQPIRKKARIERLSKPKQKSGTSMPWCSSGKQVSRILASLGMINEINEINGQPSLEQIQRKSFVPLVFRETHKLPSFWLISPASKEMSSMSSTKLDLTTDTFPQPVQFDSWMDKQRELWDAWKTGHLEIKGIQMNRLVQNCLCVSRNFRQIMCRNCVTRQADQPCLYRDIRVVIEIVFTIERDSVTRYIYAPAFASAEPLPLKLRDVNALSCERGDLDAWMAFYCAQHAAPLLIKRLERLLELAEDKPEISDGVEYQAHLKVGCSSQPCIVRPPAPFNRQLCDVCRGEVFGLYYVCCYCMREICQVCFDEWDDSDIDCRFVAEANESALVPAVAQCCSTRRILRAKTRHMRKQQMRFLHWPAEDLQRVANHVRAIMADASALGMVDASGQRVLEDEDTLFWRRIEDLRHSRTRSYAYEPWDLAPLYVDAGELTLGEFSRLWARGVVVVVRGLLDKLQGDKWTPYYWITQLGSEQVTILDCARSAEPVGDGLWQLREFFRLFDGPDDVHRGLFEDPLADEAAWRKRSACVERGILKIKDWPPTESFSQRLPLHFQCFMDALPFKPYTQPGGKLNMAARLTPECLPPDLGPKMYCAYGSSDAKGGFGTTNLHCDMADAVNIMAYAAGNRSDQAAAVWDIFPDAHMPNVRQFVREHTATGRAAVDVIHDQTTYLTKELRGQMHATHGSKASAFRVHQNPGDAVFVPAGCAHQVCNFANAVKIAVDFVSPERVRHCDALAGEFQRLMQPHPRSDDKLQLASILWWAVAEKDSSAGAAVAIEIESAETKSIKLGKKTVRKTKKKTAIVESDDEWSD</sequence>
<dbReference type="GO" id="GO:0032454">
    <property type="term" value="F:histone H3K9 demethylase activity"/>
    <property type="evidence" value="ECO:0007669"/>
    <property type="project" value="InterPro"/>
</dbReference>
<dbReference type="Pfam" id="PF02373">
    <property type="entry name" value="JmjC"/>
    <property type="match status" value="1"/>
</dbReference>
<dbReference type="EMBL" id="JANBOH010000334">
    <property type="protein sequence ID" value="KAJ1642817.1"/>
    <property type="molecule type" value="Genomic_DNA"/>
</dbReference>